<comment type="caution">
    <text evidence="5">The sequence shown here is derived from an EMBL/GenBank/DDBJ whole genome shotgun (WGS) entry which is preliminary data.</text>
</comment>
<evidence type="ECO:0000256" key="3">
    <source>
        <dbReference type="SAM" id="SignalP"/>
    </source>
</evidence>
<feature type="signal peptide" evidence="3">
    <location>
        <begin position="1"/>
        <end position="20"/>
    </location>
</feature>
<dbReference type="EMBL" id="JAQBIE010000005">
    <property type="protein sequence ID" value="MDB6176912.1"/>
    <property type="molecule type" value="Genomic_DNA"/>
</dbReference>
<organism evidence="5 6">
    <name type="scientific">Paracoccus onchidii</name>
    <dbReference type="NCBI Taxonomy" id="3017813"/>
    <lineage>
        <taxon>Bacteria</taxon>
        <taxon>Pseudomonadati</taxon>
        <taxon>Pseudomonadota</taxon>
        <taxon>Alphaproteobacteria</taxon>
        <taxon>Rhodobacterales</taxon>
        <taxon>Paracoccaceae</taxon>
        <taxon>Paracoccus</taxon>
    </lineage>
</organism>
<keyword evidence="6" id="KW-1185">Reference proteome</keyword>
<sequence>MKLNFLIFAMALAAMGPAREAAAPSVDADIATPEPTSPPAPASPEEIASPKMPEAPPLRVEEHAAADVQPDQFRWVSRPVVVFADTPEDPAFREQMSALRTRPAMLVERDVVVIVDTDPEGGSPWRELLHPRGFSLVVLDKDGQVKLRKPLPWDIREISRAIDKFPLRRQEIGRAGVMP</sequence>
<evidence type="ECO:0000256" key="2">
    <source>
        <dbReference type="SAM" id="MobiDB-lite"/>
    </source>
</evidence>
<reference evidence="5" key="1">
    <citation type="submission" date="2022-12" db="EMBL/GenBank/DDBJ databases">
        <title>Paracoccus onchidii sp. nov., isolated from a marine invertebrate from the South China Sea.</title>
        <authorList>
            <person name="Xu S."/>
            <person name="Liu Z."/>
            <person name="Xu Y."/>
        </authorList>
    </citation>
    <scope>NUCLEOTIDE SEQUENCE</scope>
    <source>
        <strain evidence="5">Z330</strain>
    </source>
</reference>
<evidence type="ECO:0000313" key="5">
    <source>
        <dbReference type="EMBL" id="MDB6176912.1"/>
    </source>
</evidence>
<keyword evidence="1 3" id="KW-0732">Signal</keyword>
<gene>
    <name evidence="5" type="ORF">PAF17_05250</name>
</gene>
<accession>A0ABT4ZCQ5</accession>
<evidence type="ECO:0000259" key="4">
    <source>
        <dbReference type="Pfam" id="PF13778"/>
    </source>
</evidence>
<dbReference type="Proteomes" id="UP001165641">
    <property type="component" value="Unassembled WGS sequence"/>
</dbReference>
<dbReference type="RefSeq" id="WP_271888041.1">
    <property type="nucleotide sequence ID" value="NZ_JAQBIE010000005.1"/>
</dbReference>
<proteinExistence type="predicted"/>
<feature type="region of interest" description="Disordered" evidence="2">
    <location>
        <begin position="25"/>
        <end position="53"/>
    </location>
</feature>
<name>A0ABT4ZCQ5_9RHOB</name>
<feature type="domain" description="DUF4174" evidence="4">
    <location>
        <begin position="71"/>
        <end position="171"/>
    </location>
</feature>
<feature type="chain" id="PRO_5046664473" evidence="3">
    <location>
        <begin position="21"/>
        <end position="179"/>
    </location>
</feature>
<evidence type="ECO:0000313" key="6">
    <source>
        <dbReference type="Proteomes" id="UP001165641"/>
    </source>
</evidence>
<protein>
    <submittedName>
        <fullName evidence="5">DUF4174 domain-containing protein</fullName>
    </submittedName>
</protein>
<dbReference type="InterPro" id="IPR025232">
    <property type="entry name" value="DUF4174"/>
</dbReference>
<evidence type="ECO:0000256" key="1">
    <source>
        <dbReference type="ARBA" id="ARBA00022729"/>
    </source>
</evidence>
<dbReference type="Pfam" id="PF13778">
    <property type="entry name" value="DUF4174"/>
    <property type="match status" value="1"/>
</dbReference>